<dbReference type="InterPro" id="IPR010504">
    <property type="entry name" value="AH_dom"/>
</dbReference>
<keyword evidence="3" id="KW-1185">Reference proteome</keyword>
<dbReference type="GO" id="GO:0019904">
    <property type="term" value="F:protein domain specific binding"/>
    <property type="evidence" value="ECO:0007669"/>
    <property type="project" value="InterPro"/>
</dbReference>
<evidence type="ECO:0000259" key="1">
    <source>
        <dbReference type="PROSITE" id="PS50870"/>
    </source>
</evidence>
<dbReference type="PANTHER" id="PTHR12141">
    <property type="entry name" value="ARFAPTIN-RELATED"/>
    <property type="match status" value="1"/>
</dbReference>
<dbReference type="GO" id="GO:0005543">
    <property type="term" value="F:phospholipid binding"/>
    <property type="evidence" value="ECO:0007669"/>
    <property type="project" value="TreeGrafter"/>
</dbReference>
<accession>A0A8C5T5A6</accession>
<dbReference type="OrthoDB" id="9994780at2759"/>
<proteinExistence type="predicted"/>
<organism evidence="2 3">
    <name type="scientific">Malurus cyaneus samueli</name>
    <dbReference type="NCBI Taxonomy" id="2593467"/>
    <lineage>
        <taxon>Eukaryota</taxon>
        <taxon>Metazoa</taxon>
        <taxon>Chordata</taxon>
        <taxon>Craniata</taxon>
        <taxon>Vertebrata</taxon>
        <taxon>Euteleostomi</taxon>
        <taxon>Archelosauria</taxon>
        <taxon>Archosauria</taxon>
        <taxon>Dinosauria</taxon>
        <taxon>Saurischia</taxon>
        <taxon>Theropoda</taxon>
        <taxon>Coelurosauria</taxon>
        <taxon>Aves</taxon>
        <taxon>Neognathae</taxon>
        <taxon>Neoaves</taxon>
        <taxon>Telluraves</taxon>
        <taxon>Australaves</taxon>
        <taxon>Passeriformes</taxon>
        <taxon>Meliphagoidea</taxon>
        <taxon>Maluridae</taxon>
        <taxon>Malurus</taxon>
    </lineage>
</organism>
<evidence type="ECO:0000313" key="3">
    <source>
        <dbReference type="Proteomes" id="UP000694560"/>
    </source>
</evidence>
<dbReference type="Pfam" id="PF06456">
    <property type="entry name" value="Arfaptin"/>
    <property type="match status" value="1"/>
</dbReference>
<dbReference type="AlphaFoldDB" id="A0A8C5T5A6"/>
<sequence length="250" mass="27648">MSDLLGMCSELECYCGNNGSRARPTKLGLPSLPWLCPPGAVCPVPIPVPVPGSGLHPPPLDPHLAGRRSCVVLPSRRVRGPQGGGMPVGLSDPRPTSSCFQSGLRESRLPWGPPWFPPCLQCTKQLLSERFGRGSRTVDLELETQIELLRETKRKYESVLHLARALTAHLYSLVQTQHALGDAFADLSQKNLLLDKILSRVCRSCVHRRTPTYTEGAQSIVNRRDKYEENALKARGVESRYNSIPCLMIF</sequence>
<dbReference type="PROSITE" id="PS50870">
    <property type="entry name" value="AH"/>
    <property type="match status" value="1"/>
</dbReference>
<evidence type="ECO:0000313" key="2">
    <source>
        <dbReference type="Ensembl" id="ENSMCSP00000001828.1"/>
    </source>
</evidence>
<dbReference type="Ensembl" id="ENSMCST00000001869.1">
    <property type="protein sequence ID" value="ENSMCSP00000001828.1"/>
    <property type="gene ID" value="ENSMCSG00000001362.1"/>
</dbReference>
<dbReference type="PANTHER" id="PTHR12141:SF3">
    <property type="entry name" value="ARFAPTIN-2"/>
    <property type="match status" value="1"/>
</dbReference>
<dbReference type="InterPro" id="IPR030798">
    <property type="entry name" value="Arfaptin_fam"/>
</dbReference>
<dbReference type="SUPFAM" id="SSF103657">
    <property type="entry name" value="BAR/IMD domain-like"/>
    <property type="match status" value="1"/>
</dbReference>
<dbReference type="SMART" id="SM01015">
    <property type="entry name" value="Arfaptin"/>
    <property type="match status" value="1"/>
</dbReference>
<name>A0A8C5T5A6_9PASS</name>
<reference evidence="2" key="1">
    <citation type="submission" date="2025-08" db="UniProtKB">
        <authorList>
            <consortium name="Ensembl"/>
        </authorList>
    </citation>
    <scope>IDENTIFICATION</scope>
</reference>
<dbReference type="Proteomes" id="UP000694560">
    <property type="component" value="Unplaced"/>
</dbReference>
<dbReference type="Gene3D" id="1.20.1270.60">
    <property type="entry name" value="Arfaptin homology (AH) domain/BAR domain"/>
    <property type="match status" value="1"/>
</dbReference>
<dbReference type="GO" id="GO:0006886">
    <property type="term" value="P:intracellular protein transport"/>
    <property type="evidence" value="ECO:0007669"/>
    <property type="project" value="TreeGrafter"/>
</dbReference>
<dbReference type="GO" id="GO:0034315">
    <property type="term" value="P:regulation of Arp2/3 complex-mediated actin nucleation"/>
    <property type="evidence" value="ECO:0007669"/>
    <property type="project" value="TreeGrafter"/>
</dbReference>
<protein>
    <recommendedName>
        <fullName evidence="1">AH domain-containing protein</fullName>
    </recommendedName>
</protein>
<reference evidence="2" key="2">
    <citation type="submission" date="2025-09" db="UniProtKB">
        <authorList>
            <consortium name="Ensembl"/>
        </authorList>
    </citation>
    <scope>IDENTIFICATION</scope>
</reference>
<feature type="domain" description="AH" evidence="1">
    <location>
        <begin position="137"/>
        <end position="191"/>
    </location>
</feature>
<dbReference type="GO" id="GO:0032588">
    <property type="term" value="C:trans-Golgi network membrane"/>
    <property type="evidence" value="ECO:0007669"/>
    <property type="project" value="TreeGrafter"/>
</dbReference>
<dbReference type="InterPro" id="IPR027267">
    <property type="entry name" value="AH/BAR_dom_sf"/>
</dbReference>